<feature type="region of interest" description="Disordered" evidence="1">
    <location>
        <begin position="22"/>
        <end position="71"/>
    </location>
</feature>
<dbReference type="Proteomes" id="UP000290288">
    <property type="component" value="Unassembled WGS sequence"/>
</dbReference>
<name>A0A4Q2DBI4_9AGAR</name>
<dbReference type="AlphaFoldDB" id="A0A4Q2DBI4"/>
<dbReference type="EMBL" id="SDEE01000514">
    <property type="protein sequence ID" value="RXW15755.1"/>
    <property type="molecule type" value="Genomic_DNA"/>
</dbReference>
<keyword evidence="3" id="KW-1185">Reference proteome</keyword>
<comment type="caution">
    <text evidence="2">The sequence shown here is derived from an EMBL/GenBank/DDBJ whole genome shotgun (WGS) entry which is preliminary data.</text>
</comment>
<feature type="compositionally biased region" description="Low complexity" evidence="1">
    <location>
        <begin position="27"/>
        <end position="43"/>
    </location>
</feature>
<evidence type="ECO:0000256" key="1">
    <source>
        <dbReference type="SAM" id="MobiDB-lite"/>
    </source>
</evidence>
<evidence type="ECO:0000313" key="2">
    <source>
        <dbReference type="EMBL" id="RXW15755.1"/>
    </source>
</evidence>
<proteinExistence type="predicted"/>
<organism evidence="2 3">
    <name type="scientific">Candolleomyces aberdarensis</name>
    <dbReference type="NCBI Taxonomy" id="2316362"/>
    <lineage>
        <taxon>Eukaryota</taxon>
        <taxon>Fungi</taxon>
        <taxon>Dikarya</taxon>
        <taxon>Basidiomycota</taxon>
        <taxon>Agaricomycotina</taxon>
        <taxon>Agaricomycetes</taxon>
        <taxon>Agaricomycetidae</taxon>
        <taxon>Agaricales</taxon>
        <taxon>Agaricineae</taxon>
        <taxon>Psathyrellaceae</taxon>
        <taxon>Candolleomyces</taxon>
    </lineage>
</organism>
<protein>
    <submittedName>
        <fullName evidence="2">Uncharacterized protein</fullName>
    </submittedName>
</protein>
<sequence>MPKNTFSDAEKRLDPIDMLIPVPFEDNGGATTNTTTATTGSTTEGKPPPKKPPPLIHSLSPYATKPLPPTN</sequence>
<gene>
    <name evidence="2" type="ORF">EST38_g10099</name>
</gene>
<accession>A0A4Q2DBI4</accession>
<reference evidence="2 3" key="1">
    <citation type="submission" date="2019-01" db="EMBL/GenBank/DDBJ databases">
        <title>Draft genome sequence of Psathyrella aberdarensis IHI B618.</title>
        <authorList>
            <person name="Buettner E."/>
            <person name="Kellner H."/>
        </authorList>
    </citation>
    <scope>NUCLEOTIDE SEQUENCE [LARGE SCALE GENOMIC DNA]</scope>
    <source>
        <strain evidence="2 3">IHI B618</strain>
    </source>
</reference>
<evidence type="ECO:0000313" key="3">
    <source>
        <dbReference type="Proteomes" id="UP000290288"/>
    </source>
</evidence>